<evidence type="ECO:0000313" key="1">
    <source>
        <dbReference type="EMBL" id="TSJ41533.1"/>
    </source>
</evidence>
<dbReference type="Proteomes" id="UP000316008">
    <property type="component" value="Unassembled WGS sequence"/>
</dbReference>
<proteinExistence type="predicted"/>
<accession>A0A556MNM1</accession>
<protein>
    <submittedName>
        <fullName evidence="1">Uncharacterized protein</fullName>
    </submittedName>
</protein>
<comment type="caution">
    <text evidence="1">The sequence shown here is derived from an EMBL/GenBank/DDBJ whole genome shotgun (WGS) entry which is preliminary data.</text>
</comment>
<name>A0A556MNM1_9FLAO</name>
<dbReference type="OrthoDB" id="1187245at2"/>
<dbReference type="RefSeq" id="WP_144333794.1">
    <property type="nucleotide sequence ID" value="NZ_VLPL01000007.1"/>
</dbReference>
<reference evidence="1 2" key="1">
    <citation type="submission" date="2019-07" db="EMBL/GenBank/DDBJ databases">
        <authorList>
            <person name="Huq M.A."/>
        </authorList>
    </citation>
    <scope>NUCLEOTIDE SEQUENCE [LARGE SCALE GENOMIC DNA]</scope>
    <source>
        <strain evidence="1 2">MAH-3</strain>
    </source>
</reference>
<organism evidence="1 2">
    <name type="scientific">Fluviicola chungangensis</name>
    <dbReference type="NCBI Taxonomy" id="2597671"/>
    <lineage>
        <taxon>Bacteria</taxon>
        <taxon>Pseudomonadati</taxon>
        <taxon>Bacteroidota</taxon>
        <taxon>Flavobacteriia</taxon>
        <taxon>Flavobacteriales</taxon>
        <taxon>Crocinitomicaceae</taxon>
        <taxon>Fluviicola</taxon>
    </lineage>
</organism>
<gene>
    <name evidence="1" type="ORF">FO442_13800</name>
</gene>
<dbReference type="EMBL" id="VLPL01000007">
    <property type="protein sequence ID" value="TSJ41533.1"/>
    <property type="molecule type" value="Genomic_DNA"/>
</dbReference>
<sequence>MSSTTTTTNSLALHEIVLSIADSLNEAQETLRSVPQYDEYGRPNTLYQLPYLDFNLEVISQFETSQTGGNTAGGNAIRFIPFRSTETTTKNQGIVTSNISGRFVAVMPNEGLPQISLNGIVKLVEANSDYVLYSIAVQALQPNGEWVIGQRIEINFDEATSLDLNSKIPVIVPSFIGSKDGFTRPDDGCVYVQVKLKTSDYDAGRTFVFKANSGTQFMSIAISKP</sequence>
<dbReference type="AlphaFoldDB" id="A0A556MNM1"/>
<keyword evidence="2" id="KW-1185">Reference proteome</keyword>
<evidence type="ECO:0000313" key="2">
    <source>
        <dbReference type="Proteomes" id="UP000316008"/>
    </source>
</evidence>